<dbReference type="InterPro" id="IPR013783">
    <property type="entry name" value="Ig-like_fold"/>
</dbReference>
<dbReference type="AlphaFoldDB" id="W5IHX1"/>
<dbReference type="GO" id="GO:0005975">
    <property type="term" value="P:carbohydrate metabolic process"/>
    <property type="evidence" value="ECO:0007669"/>
    <property type="project" value="UniProtKB-ARBA"/>
</dbReference>
<dbReference type="eggNOG" id="ENOG5033P5Y">
    <property type="taxonomic scope" value="Bacteria"/>
</dbReference>
<evidence type="ECO:0000313" key="2">
    <source>
        <dbReference type="EMBL" id="EFG26463.2"/>
    </source>
</evidence>
<dbReference type="Pfam" id="PF19516">
    <property type="entry name" value="DUF6049"/>
    <property type="match status" value="1"/>
</dbReference>
<keyword evidence="3" id="KW-1185">Reference proteome</keyword>
<keyword evidence="1" id="KW-0812">Transmembrane</keyword>
<accession>W5IHX1</accession>
<dbReference type="EMBL" id="ADCX01000001">
    <property type="protein sequence ID" value="EFG26463.2"/>
    <property type="molecule type" value="Genomic_DNA"/>
</dbReference>
<dbReference type="InterPro" id="IPR046112">
    <property type="entry name" value="DUF6049"/>
</dbReference>
<keyword evidence="1" id="KW-1133">Transmembrane helix</keyword>
<name>W5IHX1_SCAIO</name>
<evidence type="ECO:0000256" key="1">
    <source>
        <dbReference type="SAM" id="Phobius"/>
    </source>
</evidence>
<comment type="caution">
    <text evidence="2">The sequence shown here is derived from an EMBL/GenBank/DDBJ whole genome shotgun (WGS) entry which is preliminary data.</text>
</comment>
<keyword evidence="1" id="KW-0472">Membrane</keyword>
<evidence type="ECO:0000313" key="3">
    <source>
        <dbReference type="Proteomes" id="UP000005777"/>
    </source>
</evidence>
<dbReference type="Proteomes" id="UP000005777">
    <property type="component" value="Unassembled WGS sequence"/>
</dbReference>
<dbReference type="Gene3D" id="2.60.40.10">
    <property type="entry name" value="Immunoglobulins"/>
    <property type="match status" value="1"/>
</dbReference>
<sequence length="793" mass="84881">MHERIRRLMRLTTHNHRIAANRFFPSSLICLLVICFFFFAGLPGVSTIWAAPSASSSQTNNQENSPVSLKLISSTSLLKAGGGYQLTATVTNTSSVDIGEGRLSVYTNSRYSFPNSDSLQQWAQGASRIPTPQLLGSVIVPALKAGESTTVSVSADPSSPILQYMRAWGAKPVDIRYTAQKTDHTDFIRQDLYTFLTRTNTDTPAKNLPKIKMVFALPELAGADTGANRESKKANKDFIHNLLQGNSPLAVKNLSRSSVNKSVSTDKLNRLLYAASVTKKFSFVQALIDPSLSEASSSKKSPRVNLQTAGLLQPYGLNVSLLSETGLSQWKKSGLKEQSWNAHQARQLADSSRNPLLSPAASLPLIAWQGSHSTWTSAGLARVKGQGYEAVVADRGFTDSRDSAVHTGKLTVPTTNGNITVLTAQEQLSKLASGSATSSTALAETSSAGRINRFIAQSAFYETEAPYEERILLVALKDKQTQASHAATAALLTRVLRCPWIEQINLQTLLKANSHYSLQEAAAMAQANRMGKADQAALRSYQEAAAELASARKRLTFFTSTVLVPSTKGGNSTASNAQGLSQGKAQSNSLATSHGYTLENSSVWSSALETVFDSYAQRTLSLGGIDKGYSSAAQYLVSSLYQTIQLAPPGSVNTVSNKASLPLTINNSLPFAVKIGICGQVQQALAVNTGISIEPLKSLIIHAHDDQQATLVISAEGGRTAKATIYLTNAEGAPLGNKVTTTITGTISVNDVTGYALIGLALVLAVLGLYRQVRRMIRSANRSGKDPQQSENH</sequence>
<protein>
    <submittedName>
        <fullName evidence="2">Uncharacterized protein</fullName>
    </submittedName>
</protein>
<feature type="transmembrane region" description="Helical" evidence="1">
    <location>
        <begin position="752"/>
        <end position="770"/>
    </location>
</feature>
<organism evidence="2 3">
    <name type="scientific">Scardovia inopinata F0304</name>
    <dbReference type="NCBI Taxonomy" id="641146"/>
    <lineage>
        <taxon>Bacteria</taxon>
        <taxon>Bacillati</taxon>
        <taxon>Actinomycetota</taxon>
        <taxon>Actinomycetes</taxon>
        <taxon>Bifidobacteriales</taxon>
        <taxon>Bifidobacteriaceae</taxon>
        <taxon>Scardovia</taxon>
    </lineage>
</organism>
<gene>
    <name evidence="2" type="ORF">HMPREF9020_00082</name>
</gene>
<dbReference type="HOGENOM" id="CLU_377534_0_0_11"/>
<proteinExistence type="predicted"/>
<reference evidence="2 3" key="1">
    <citation type="submission" date="2012-01" db="EMBL/GenBank/DDBJ databases">
        <title>The Genome Sequence of Scardovia inopinata F0304.</title>
        <authorList>
            <consortium name="The Broad Institute Genome Sequencing Platform"/>
            <person name="Ward D."/>
            <person name="Earl A."/>
            <person name="Feldgarden M."/>
            <person name="Gevers D."/>
            <person name="Young S."/>
            <person name="Zeng Q."/>
            <person name="Koehrsen M."/>
            <person name="Alvarado L."/>
            <person name="Berlin A.M."/>
            <person name="Borenstein D."/>
            <person name="Chapman S.B."/>
            <person name="Chen Z."/>
            <person name="Engels R."/>
            <person name="Freedman E."/>
            <person name="Gellesch M."/>
            <person name="Goldberg J."/>
            <person name="Griggs A."/>
            <person name="Gujja S."/>
            <person name="Heilman E.R."/>
            <person name="Heiman D.I."/>
            <person name="Hepburn T.A."/>
            <person name="Howarth C."/>
            <person name="Jen D."/>
            <person name="Larson L."/>
            <person name="Mehta T."/>
            <person name="Park D."/>
            <person name="Pearson M."/>
            <person name="Richards J."/>
            <person name="Roberts A."/>
            <person name="Saif S."/>
            <person name="Shea T.D."/>
            <person name="Shenoy N."/>
            <person name="Sisk P."/>
            <person name="Stolte C."/>
            <person name="Sykes S.N."/>
            <person name="Walk T."/>
            <person name="White J."/>
            <person name="Yandava C."/>
            <person name="Izard J."/>
            <person name="Baranova O.V."/>
            <person name="Blanton J.M."/>
            <person name="Tanner A.C."/>
            <person name="Dewhirst F."/>
            <person name="Haas B."/>
            <person name="Nusbaum C."/>
            <person name="Birren B."/>
        </authorList>
    </citation>
    <scope>NUCLEOTIDE SEQUENCE [LARGE SCALE GENOMIC DNA]</scope>
    <source>
        <strain evidence="2 3">F0304</strain>
    </source>
</reference>